<evidence type="ECO:0000313" key="3">
    <source>
        <dbReference type="Proteomes" id="UP000057158"/>
    </source>
</evidence>
<keyword evidence="3" id="KW-1185">Reference proteome</keyword>
<dbReference type="Pfam" id="PF14099">
    <property type="entry name" value="Polysacc_lyase"/>
    <property type="match status" value="1"/>
</dbReference>
<protein>
    <submittedName>
        <fullName evidence="2">Polysaccharide lyase</fullName>
    </submittedName>
</protein>
<keyword evidence="1" id="KW-0732">Signal</keyword>
<dbReference type="PATRIC" id="fig|1603606.3.peg.2249"/>
<dbReference type="GO" id="GO:0016829">
    <property type="term" value="F:lyase activity"/>
    <property type="evidence" value="ECO:0007669"/>
    <property type="project" value="UniProtKB-KW"/>
</dbReference>
<dbReference type="STRING" id="1603606.DSOUD_2080"/>
<feature type="signal peptide" evidence="1">
    <location>
        <begin position="1"/>
        <end position="25"/>
    </location>
</feature>
<organism evidence="2 3">
    <name type="scientific">Desulfuromonas soudanensis</name>
    <dbReference type="NCBI Taxonomy" id="1603606"/>
    <lineage>
        <taxon>Bacteria</taxon>
        <taxon>Pseudomonadati</taxon>
        <taxon>Thermodesulfobacteriota</taxon>
        <taxon>Desulfuromonadia</taxon>
        <taxon>Desulfuromonadales</taxon>
        <taxon>Desulfuromonadaceae</taxon>
        <taxon>Desulfuromonas</taxon>
    </lineage>
</organism>
<sequence>MTKKIYITFLMILLPLFSAISAANALELFSDSFESGNLTHTTDGTGWAGSTYTSVVPGEGRTGNYALKFRFIGSAAGTDAHAEQRFVLGFGLTDIYIQYYIKFPSNYLHRIDSPSNNKFIRLWTETYSDVGQIGASAMRGNLSNIFAEAQQWECGPIGEGNLTTSWSLTPSDLGKWLRFEWRFKPDTGSGNGAIEFWVDGIKKFSYTNLNLCDAPYLKNGYLMGWSNSGFAEQTDIYIDDVTFSTNYIGEKLPNVKYISPPDNLEVISTTSN</sequence>
<dbReference type="OrthoDB" id="9803398at2"/>
<evidence type="ECO:0000313" key="2">
    <source>
        <dbReference type="EMBL" id="ALC16847.1"/>
    </source>
</evidence>
<dbReference type="AlphaFoldDB" id="A0A0M4D719"/>
<name>A0A0M4D719_9BACT</name>
<dbReference type="KEGG" id="des:DSOUD_2080"/>
<evidence type="ECO:0000256" key="1">
    <source>
        <dbReference type="SAM" id="SignalP"/>
    </source>
</evidence>
<keyword evidence="2" id="KW-0456">Lyase</keyword>
<dbReference type="Proteomes" id="UP000057158">
    <property type="component" value="Chromosome"/>
</dbReference>
<accession>A0A0M4D719</accession>
<gene>
    <name evidence="2" type="ORF">DSOUD_2080</name>
</gene>
<dbReference type="RefSeq" id="WP_157671831.1">
    <property type="nucleotide sequence ID" value="NZ_CP010802.1"/>
</dbReference>
<dbReference type="EMBL" id="CP010802">
    <property type="protein sequence ID" value="ALC16847.1"/>
    <property type="molecule type" value="Genomic_DNA"/>
</dbReference>
<dbReference type="InterPro" id="IPR025975">
    <property type="entry name" value="Polysacc_lyase"/>
</dbReference>
<reference evidence="2 3" key="1">
    <citation type="submission" date="2015-07" db="EMBL/GenBank/DDBJ databases">
        <title>Isolation and Genomic Characterization of a Novel Halophilic Metal-Reducing Deltaproteobacterium from the Deep Subsurface.</title>
        <authorList>
            <person name="Badalamenti J.P."/>
            <person name="Summers Z.M."/>
            <person name="Gralnick J.A."/>
            <person name="Bond D.R."/>
        </authorList>
    </citation>
    <scope>NUCLEOTIDE SEQUENCE [LARGE SCALE GENOMIC DNA]</scope>
    <source>
        <strain evidence="2 3">WTL</strain>
    </source>
</reference>
<feature type="chain" id="PRO_5005791907" evidence="1">
    <location>
        <begin position="26"/>
        <end position="272"/>
    </location>
</feature>
<dbReference type="Gene3D" id="2.60.120.200">
    <property type="match status" value="1"/>
</dbReference>
<proteinExistence type="predicted"/>